<dbReference type="AlphaFoldDB" id="A0A8J6IYJ7"/>
<dbReference type="InterPro" id="IPR003439">
    <property type="entry name" value="ABC_transporter-like_ATP-bd"/>
</dbReference>
<protein>
    <submittedName>
        <fullName evidence="10">ATP-binding cassette domain-containing protein</fullName>
    </submittedName>
</protein>
<keyword evidence="8" id="KW-0472">Membrane</keyword>
<comment type="similarity">
    <text evidence="1">Belongs to the ABC transporter superfamily.</text>
</comment>
<name>A0A8J6IYJ7_9FIRM</name>
<dbReference type="InterPro" id="IPR050086">
    <property type="entry name" value="MetN_ABC_transporter-like"/>
</dbReference>
<keyword evidence="2" id="KW-0813">Transport</keyword>
<proteinExistence type="inferred from homology"/>
<sequence>MITFSHVSKTFGTPEHPVYAVQDVSLEIREGEIFGIIGFSGAGKSTLVRCINLLERPTQGSVVVDGREMTGLSPAQLRQARKKIGMIFQHFNLMPSRTVFGNVAYPLRGSGLSKRQVAEKVRRLLALVDIADKENAYPSQLSGGQKQRVAIARALANDPKVLLCDEATSALDPQTTNSILRLLKQLNRQLGLTVVVITHEMAVVKEICSRVAVMEHGKVAEEGEVFSIFAAPKQPITQSFIKTTSNLQKIEELIAADSPVTRLKPGELIVRLSYVQRNVSEPLISSITERFHVSVNIIFADIEIVQDAPIGGTVAIMGGEREQLTQAIQYLIEKNVGVEVIRDARAAE</sequence>
<evidence type="ECO:0000313" key="11">
    <source>
        <dbReference type="Proteomes" id="UP000602260"/>
    </source>
</evidence>
<dbReference type="RefSeq" id="WP_186877839.1">
    <property type="nucleotide sequence ID" value="NZ_JACOPN010000002.1"/>
</dbReference>
<dbReference type="InterPro" id="IPR027417">
    <property type="entry name" value="P-loop_NTPase"/>
</dbReference>
<dbReference type="SUPFAM" id="SSF52540">
    <property type="entry name" value="P-loop containing nucleoside triphosphate hydrolases"/>
    <property type="match status" value="1"/>
</dbReference>
<feature type="domain" description="ABC transporter" evidence="9">
    <location>
        <begin position="2"/>
        <end position="241"/>
    </location>
</feature>
<evidence type="ECO:0000256" key="4">
    <source>
        <dbReference type="ARBA" id="ARBA00022741"/>
    </source>
</evidence>
<reference evidence="10" key="1">
    <citation type="submission" date="2020-08" db="EMBL/GenBank/DDBJ databases">
        <title>Genome public.</title>
        <authorList>
            <person name="Liu C."/>
            <person name="Sun Q."/>
        </authorList>
    </citation>
    <scope>NUCLEOTIDE SEQUENCE</scope>
    <source>
        <strain evidence="10">BX5</strain>
    </source>
</reference>
<dbReference type="PANTHER" id="PTHR43166:SF30">
    <property type="entry name" value="METHIONINE IMPORT ATP-BINDING PROTEIN METN"/>
    <property type="match status" value="1"/>
</dbReference>
<dbReference type="EMBL" id="JACOPN010000002">
    <property type="protein sequence ID" value="MBC5716378.1"/>
    <property type="molecule type" value="Genomic_DNA"/>
</dbReference>
<evidence type="ECO:0000259" key="9">
    <source>
        <dbReference type="PROSITE" id="PS50893"/>
    </source>
</evidence>
<dbReference type="GO" id="GO:0005524">
    <property type="term" value="F:ATP binding"/>
    <property type="evidence" value="ECO:0007669"/>
    <property type="project" value="UniProtKB-KW"/>
</dbReference>
<organism evidence="10 11">
    <name type="scientific">Flintibacter faecis</name>
    <dbReference type="NCBI Taxonomy" id="2763047"/>
    <lineage>
        <taxon>Bacteria</taxon>
        <taxon>Bacillati</taxon>
        <taxon>Bacillota</taxon>
        <taxon>Clostridia</taxon>
        <taxon>Eubacteriales</taxon>
        <taxon>Flintibacter</taxon>
    </lineage>
</organism>
<dbReference type="InterPro" id="IPR045865">
    <property type="entry name" value="ACT-like_dom_sf"/>
</dbReference>
<comment type="caution">
    <text evidence="10">The sequence shown here is derived from an EMBL/GenBank/DDBJ whole genome shotgun (WGS) entry which is preliminary data.</text>
</comment>
<keyword evidence="11" id="KW-1185">Reference proteome</keyword>
<keyword evidence="3" id="KW-1003">Cell membrane</keyword>
<evidence type="ECO:0000256" key="2">
    <source>
        <dbReference type="ARBA" id="ARBA00022448"/>
    </source>
</evidence>
<dbReference type="GO" id="GO:0016887">
    <property type="term" value="F:ATP hydrolysis activity"/>
    <property type="evidence" value="ECO:0007669"/>
    <property type="project" value="InterPro"/>
</dbReference>
<dbReference type="InterPro" id="IPR018449">
    <property type="entry name" value="NIL_domain"/>
</dbReference>
<evidence type="ECO:0000256" key="5">
    <source>
        <dbReference type="ARBA" id="ARBA00022840"/>
    </source>
</evidence>
<evidence type="ECO:0000313" key="10">
    <source>
        <dbReference type="EMBL" id="MBC5716378.1"/>
    </source>
</evidence>
<dbReference type="SMART" id="SM00382">
    <property type="entry name" value="AAA"/>
    <property type="match status" value="1"/>
</dbReference>
<dbReference type="InterPro" id="IPR041701">
    <property type="entry name" value="MetN_ABC"/>
</dbReference>
<dbReference type="PROSITE" id="PS00211">
    <property type="entry name" value="ABC_TRANSPORTER_1"/>
    <property type="match status" value="1"/>
</dbReference>
<dbReference type="InterPro" id="IPR017871">
    <property type="entry name" value="ABC_transporter-like_CS"/>
</dbReference>
<evidence type="ECO:0000256" key="7">
    <source>
        <dbReference type="ARBA" id="ARBA00022970"/>
    </source>
</evidence>
<gene>
    <name evidence="10" type="ORF">H8S55_03415</name>
</gene>
<dbReference type="GO" id="GO:0006865">
    <property type="term" value="P:amino acid transport"/>
    <property type="evidence" value="ECO:0007669"/>
    <property type="project" value="UniProtKB-KW"/>
</dbReference>
<dbReference type="Pfam" id="PF00005">
    <property type="entry name" value="ABC_tran"/>
    <property type="match status" value="1"/>
</dbReference>
<dbReference type="PANTHER" id="PTHR43166">
    <property type="entry name" value="AMINO ACID IMPORT ATP-BINDING PROTEIN"/>
    <property type="match status" value="1"/>
</dbReference>
<dbReference type="Pfam" id="PF09383">
    <property type="entry name" value="NIL"/>
    <property type="match status" value="1"/>
</dbReference>
<dbReference type="PROSITE" id="PS50893">
    <property type="entry name" value="ABC_TRANSPORTER_2"/>
    <property type="match status" value="1"/>
</dbReference>
<evidence type="ECO:0000256" key="8">
    <source>
        <dbReference type="ARBA" id="ARBA00023136"/>
    </source>
</evidence>
<dbReference type="SUPFAM" id="SSF55021">
    <property type="entry name" value="ACT-like"/>
    <property type="match status" value="1"/>
</dbReference>
<dbReference type="Gene3D" id="3.40.50.300">
    <property type="entry name" value="P-loop containing nucleotide triphosphate hydrolases"/>
    <property type="match status" value="1"/>
</dbReference>
<keyword evidence="7" id="KW-0029">Amino-acid transport</keyword>
<keyword evidence="6" id="KW-1278">Translocase</keyword>
<accession>A0A8J6IYJ7</accession>
<dbReference type="InterPro" id="IPR003593">
    <property type="entry name" value="AAA+_ATPase"/>
</dbReference>
<keyword evidence="5 10" id="KW-0067">ATP-binding</keyword>
<evidence type="ECO:0000256" key="1">
    <source>
        <dbReference type="ARBA" id="ARBA00005417"/>
    </source>
</evidence>
<dbReference type="SMART" id="SM00930">
    <property type="entry name" value="NIL"/>
    <property type="match status" value="1"/>
</dbReference>
<dbReference type="CDD" id="cd03258">
    <property type="entry name" value="ABC_MetN_methionine_transporter"/>
    <property type="match status" value="1"/>
</dbReference>
<evidence type="ECO:0000256" key="3">
    <source>
        <dbReference type="ARBA" id="ARBA00022475"/>
    </source>
</evidence>
<dbReference type="FunFam" id="3.40.50.300:FF:000056">
    <property type="entry name" value="Cell division ATP-binding protein FtsE"/>
    <property type="match status" value="1"/>
</dbReference>
<keyword evidence="4" id="KW-0547">Nucleotide-binding</keyword>
<dbReference type="GO" id="GO:0005886">
    <property type="term" value="C:plasma membrane"/>
    <property type="evidence" value="ECO:0007669"/>
    <property type="project" value="UniProtKB-ARBA"/>
</dbReference>
<dbReference type="Gene3D" id="3.30.70.260">
    <property type="match status" value="1"/>
</dbReference>
<evidence type="ECO:0000256" key="6">
    <source>
        <dbReference type="ARBA" id="ARBA00022967"/>
    </source>
</evidence>
<dbReference type="Proteomes" id="UP000602260">
    <property type="component" value="Unassembled WGS sequence"/>
</dbReference>